<dbReference type="InterPro" id="IPR039422">
    <property type="entry name" value="MarR/SlyA-like"/>
</dbReference>
<keyword evidence="3" id="KW-1185">Reference proteome</keyword>
<evidence type="ECO:0000259" key="1">
    <source>
        <dbReference type="PROSITE" id="PS50995"/>
    </source>
</evidence>
<accession>A0ABS2REV6</accession>
<keyword evidence="2" id="KW-0238">DNA-binding</keyword>
<dbReference type="GO" id="GO:0003677">
    <property type="term" value="F:DNA binding"/>
    <property type="evidence" value="ECO:0007669"/>
    <property type="project" value="UniProtKB-KW"/>
</dbReference>
<comment type="caution">
    <text evidence="2">The sequence shown here is derived from an EMBL/GenBank/DDBJ whole genome shotgun (WGS) entry which is preliminary data.</text>
</comment>
<dbReference type="EMBL" id="JAFBCF010000001">
    <property type="protein sequence ID" value="MBM7797258.1"/>
    <property type="molecule type" value="Genomic_DNA"/>
</dbReference>
<dbReference type="PANTHER" id="PTHR33164:SF57">
    <property type="entry name" value="MARR-FAMILY TRANSCRIPTIONAL REGULATOR"/>
    <property type="match status" value="1"/>
</dbReference>
<sequence>MNADQLDASHPPGQSALATAEREITRFLRRSRMASQQLAASVHPDLDPAGYGILVNLFELSATMPHGVRASDLGAAQGLHKSTTSRNIADLEALGLIRRVPDPSDARARLVQFTPSGEHSLRQIRAARRLKLSQSLSRWPAEDVENLSRLLRRLGDDLL</sequence>
<dbReference type="PROSITE" id="PS50995">
    <property type="entry name" value="HTH_MARR_2"/>
    <property type="match status" value="1"/>
</dbReference>
<gene>
    <name evidence="2" type="ORF">JOE57_000179</name>
</gene>
<dbReference type="Proteomes" id="UP000704762">
    <property type="component" value="Unassembled WGS sequence"/>
</dbReference>
<dbReference type="Pfam" id="PF12802">
    <property type="entry name" value="MarR_2"/>
    <property type="match status" value="1"/>
</dbReference>
<dbReference type="InterPro" id="IPR036390">
    <property type="entry name" value="WH_DNA-bd_sf"/>
</dbReference>
<protein>
    <submittedName>
        <fullName evidence="2">DNA-binding MarR family transcriptional regulator</fullName>
    </submittedName>
</protein>
<dbReference type="SUPFAM" id="SSF46785">
    <property type="entry name" value="Winged helix' DNA-binding domain"/>
    <property type="match status" value="1"/>
</dbReference>
<reference evidence="2 3" key="1">
    <citation type="submission" date="2021-01" db="EMBL/GenBank/DDBJ databases">
        <title>Sequencing the genomes of 1000 actinobacteria strains.</title>
        <authorList>
            <person name="Klenk H.-P."/>
        </authorList>
    </citation>
    <scope>NUCLEOTIDE SEQUENCE [LARGE SCALE GENOMIC DNA]</scope>
    <source>
        <strain evidence="2 3">DSM 18662</strain>
    </source>
</reference>
<name>A0ABS2REV6_9ACTN</name>
<dbReference type="PANTHER" id="PTHR33164">
    <property type="entry name" value="TRANSCRIPTIONAL REGULATOR, MARR FAMILY"/>
    <property type="match status" value="1"/>
</dbReference>
<proteinExistence type="predicted"/>
<dbReference type="PRINTS" id="PR00598">
    <property type="entry name" value="HTHMARR"/>
</dbReference>
<dbReference type="Gene3D" id="1.10.10.10">
    <property type="entry name" value="Winged helix-like DNA-binding domain superfamily/Winged helix DNA-binding domain"/>
    <property type="match status" value="1"/>
</dbReference>
<dbReference type="RefSeq" id="WP_204915976.1">
    <property type="nucleotide sequence ID" value="NZ_BAAAQP010000003.1"/>
</dbReference>
<evidence type="ECO:0000313" key="3">
    <source>
        <dbReference type="Proteomes" id="UP000704762"/>
    </source>
</evidence>
<dbReference type="InterPro" id="IPR000835">
    <property type="entry name" value="HTH_MarR-typ"/>
</dbReference>
<feature type="domain" description="HTH marR-type" evidence="1">
    <location>
        <begin position="14"/>
        <end position="156"/>
    </location>
</feature>
<dbReference type="InterPro" id="IPR036388">
    <property type="entry name" value="WH-like_DNA-bd_sf"/>
</dbReference>
<dbReference type="SMART" id="SM00347">
    <property type="entry name" value="HTH_MARR"/>
    <property type="match status" value="1"/>
</dbReference>
<organism evidence="2 3">
    <name type="scientific">Microlunatus panaciterrae</name>
    <dbReference type="NCBI Taxonomy" id="400768"/>
    <lineage>
        <taxon>Bacteria</taxon>
        <taxon>Bacillati</taxon>
        <taxon>Actinomycetota</taxon>
        <taxon>Actinomycetes</taxon>
        <taxon>Propionibacteriales</taxon>
        <taxon>Propionibacteriaceae</taxon>
        <taxon>Microlunatus</taxon>
    </lineage>
</organism>
<evidence type="ECO:0000313" key="2">
    <source>
        <dbReference type="EMBL" id="MBM7797258.1"/>
    </source>
</evidence>